<evidence type="ECO:0000313" key="2">
    <source>
        <dbReference type="Proteomes" id="UP000191112"/>
    </source>
</evidence>
<dbReference type="AlphaFoldDB" id="A0A1T5CN05"/>
<dbReference type="EMBL" id="FUYZ01000001">
    <property type="protein sequence ID" value="SKB60888.1"/>
    <property type="molecule type" value="Genomic_DNA"/>
</dbReference>
<gene>
    <name evidence="1" type="ORF">SAMN05660477_00198</name>
</gene>
<sequence length="433" mass="50478">MEIFEKEFVQVTVPPFEKQNSQNAIKATKLLDLIIDDGFRERIIKHYGLESLDFYISIGNVDLAFQYVNFITKKYEYINLWSSNNNVVTKVESTEENTEKTDLYFDFAFLNDDDGVIISGLKAKSIYDSSSMFYNDRELSKYINFLKSKNTKVLAKLSDRNKLIADVNDSWKLQYERNPSSIQQRKFRFLKDKKERYYLRSITSERYEEYGVAFSFVISILSLHKIMQSDKGLNLKINSLSINESKIDMVVSTGNPVYVEEIDRFISSSILIKNNDLGDRSLSFTHTLKLNPKQDEERKIYLFPKLKEQEINYKMSISHTAGIEKVLSTFDNLGSVIYSMDEYIKDFKGIANTNTPDELRAKIEEKIISNNSPFKEVKELKSLFTRSTSQHIDNLAKLLEVCQKAEMINMDYDIKFKLRYLISNVLLYGKNSY</sequence>
<reference evidence="1 2" key="1">
    <citation type="submission" date="2017-02" db="EMBL/GenBank/DDBJ databases">
        <authorList>
            <person name="Peterson S.W."/>
        </authorList>
    </citation>
    <scope>NUCLEOTIDE SEQUENCE [LARGE SCALE GENOMIC DNA]</scope>
    <source>
        <strain evidence="1 2">DSM 22323</strain>
    </source>
</reference>
<organism evidence="1 2">
    <name type="scientific">Soonwooa buanensis</name>
    <dbReference type="NCBI Taxonomy" id="619805"/>
    <lineage>
        <taxon>Bacteria</taxon>
        <taxon>Pseudomonadati</taxon>
        <taxon>Bacteroidota</taxon>
        <taxon>Flavobacteriia</taxon>
        <taxon>Flavobacteriales</taxon>
        <taxon>Weeksellaceae</taxon>
        <taxon>Chryseobacterium group</taxon>
        <taxon>Soonwooa</taxon>
    </lineage>
</organism>
<proteinExistence type="predicted"/>
<accession>A0A1T5CN05</accession>
<keyword evidence="2" id="KW-1185">Reference proteome</keyword>
<dbReference type="RefSeq" id="WP_079665514.1">
    <property type="nucleotide sequence ID" value="NZ_FUYZ01000001.1"/>
</dbReference>
<dbReference type="OrthoDB" id="773377at2"/>
<dbReference type="STRING" id="619805.SAMN05660477_00198"/>
<name>A0A1T5CN05_9FLAO</name>
<protein>
    <submittedName>
        <fullName evidence="1">Uncharacterized protein</fullName>
    </submittedName>
</protein>
<evidence type="ECO:0000313" key="1">
    <source>
        <dbReference type="EMBL" id="SKB60888.1"/>
    </source>
</evidence>
<dbReference type="Proteomes" id="UP000191112">
    <property type="component" value="Unassembled WGS sequence"/>
</dbReference>